<evidence type="ECO:0000256" key="4">
    <source>
        <dbReference type="ARBA" id="ARBA00022989"/>
    </source>
</evidence>
<proteinExistence type="inferred from homology"/>
<dbReference type="CDD" id="cd14978">
    <property type="entry name" value="7tmA_FMRFamide_R-like"/>
    <property type="match status" value="1"/>
</dbReference>
<dbReference type="SUPFAM" id="SSF81321">
    <property type="entry name" value="Family A G protein-coupled receptor-like"/>
    <property type="match status" value="1"/>
</dbReference>
<dbReference type="PANTHER" id="PTHR24243:SF230">
    <property type="entry name" value="G-PROTEIN COUPLED RECEPTORS FAMILY 1 PROFILE DOMAIN-CONTAINING PROTEIN"/>
    <property type="match status" value="1"/>
</dbReference>
<feature type="domain" description="G-protein coupled receptors family 1 profile" evidence="11">
    <location>
        <begin position="30"/>
        <end position="281"/>
    </location>
</feature>
<keyword evidence="6 10" id="KW-0472">Membrane</keyword>
<gene>
    <name evidence="12" type="ORF">MELIAE_LOCUS241</name>
</gene>
<comment type="similarity">
    <text evidence="2 9">Belongs to the G-protein coupled receptor 1 family.</text>
</comment>
<evidence type="ECO:0000256" key="10">
    <source>
        <dbReference type="SAM" id="Phobius"/>
    </source>
</evidence>
<evidence type="ECO:0000313" key="13">
    <source>
        <dbReference type="Proteomes" id="UP001154078"/>
    </source>
</evidence>
<dbReference type="PANTHER" id="PTHR24243">
    <property type="entry name" value="G-PROTEIN COUPLED RECEPTOR"/>
    <property type="match status" value="1"/>
</dbReference>
<evidence type="ECO:0000256" key="2">
    <source>
        <dbReference type="ARBA" id="ARBA00010663"/>
    </source>
</evidence>
<feature type="transmembrane region" description="Helical" evidence="10">
    <location>
        <begin position="131"/>
        <end position="150"/>
    </location>
</feature>
<protein>
    <recommendedName>
        <fullName evidence="11">G-protein coupled receptors family 1 profile domain-containing protein</fullName>
    </recommendedName>
</protein>
<dbReference type="Pfam" id="PF00001">
    <property type="entry name" value="7tm_1"/>
    <property type="match status" value="1"/>
</dbReference>
<evidence type="ECO:0000256" key="8">
    <source>
        <dbReference type="ARBA" id="ARBA00023224"/>
    </source>
</evidence>
<dbReference type="Gene3D" id="1.20.1070.10">
    <property type="entry name" value="Rhodopsin 7-helix transmembrane proteins"/>
    <property type="match status" value="1"/>
</dbReference>
<keyword evidence="8 9" id="KW-0807">Transducer</keyword>
<feature type="transmembrane region" description="Helical" evidence="10">
    <location>
        <begin position="162"/>
        <end position="187"/>
    </location>
</feature>
<evidence type="ECO:0000256" key="6">
    <source>
        <dbReference type="ARBA" id="ARBA00023136"/>
    </source>
</evidence>
<dbReference type="SMART" id="SM01381">
    <property type="entry name" value="7TM_GPCR_Srsx"/>
    <property type="match status" value="1"/>
</dbReference>
<dbReference type="AlphaFoldDB" id="A0A9P0F8Q3"/>
<keyword evidence="7 9" id="KW-0675">Receptor</keyword>
<feature type="transmembrane region" description="Helical" evidence="10">
    <location>
        <begin position="50"/>
        <end position="74"/>
    </location>
</feature>
<keyword evidence="3 9" id="KW-0812">Transmembrane</keyword>
<dbReference type="PROSITE" id="PS50262">
    <property type="entry name" value="G_PROTEIN_RECEP_F1_2"/>
    <property type="match status" value="1"/>
</dbReference>
<dbReference type="OrthoDB" id="9990906at2759"/>
<feature type="transmembrane region" description="Helical" evidence="10">
    <location>
        <begin position="18"/>
        <end position="38"/>
    </location>
</feature>
<dbReference type="PROSITE" id="PS00237">
    <property type="entry name" value="G_PROTEIN_RECEP_F1_1"/>
    <property type="match status" value="1"/>
</dbReference>
<dbReference type="InterPro" id="IPR000276">
    <property type="entry name" value="GPCR_Rhodpsn"/>
</dbReference>
<evidence type="ECO:0000256" key="5">
    <source>
        <dbReference type="ARBA" id="ARBA00023040"/>
    </source>
</evidence>
<feature type="transmembrane region" description="Helical" evidence="10">
    <location>
        <begin position="94"/>
        <end position="119"/>
    </location>
</feature>
<dbReference type="Proteomes" id="UP001154078">
    <property type="component" value="Chromosome 1"/>
</dbReference>
<evidence type="ECO:0000313" key="12">
    <source>
        <dbReference type="EMBL" id="CAH0545975.1"/>
    </source>
</evidence>
<dbReference type="InterPro" id="IPR017452">
    <property type="entry name" value="GPCR_Rhodpsn_7TM"/>
</dbReference>
<keyword evidence="13" id="KW-1185">Reference proteome</keyword>
<feature type="transmembrane region" description="Helical" evidence="10">
    <location>
        <begin position="268"/>
        <end position="288"/>
    </location>
</feature>
<evidence type="ECO:0000256" key="3">
    <source>
        <dbReference type="ARBA" id="ARBA00022692"/>
    </source>
</evidence>
<reference evidence="12" key="1">
    <citation type="submission" date="2021-12" db="EMBL/GenBank/DDBJ databases">
        <authorList>
            <person name="King R."/>
        </authorList>
    </citation>
    <scope>NUCLEOTIDE SEQUENCE</scope>
</reference>
<comment type="subcellular location">
    <subcellularLocation>
        <location evidence="1">Membrane</location>
        <topology evidence="1">Multi-pass membrane protein</topology>
    </subcellularLocation>
</comment>
<dbReference type="GO" id="GO:0005886">
    <property type="term" value="C:plasma membrane"/>
    <property type="evidence" value="ECO:0007669"/>
    <property type="project" value="TreeGrafter"/>
</dbReference>
<feature type="transmembrane region" description="Helical" evidence="10">
    <location>
        <begin position="224"/>
        <end position="248"/>
    </location>
</feature>
<organism evidence="12 13">
    <name type="scientific">Brassicogethes aeneus</name>
    <name type="common">Rape pollen beetle</name>
    <name type="synonym">Meligethes aeneus</name>
    <dbReference type="NCBI Taxonomy" id="1431903"/>
    <lineage>
        <taxon>Eukaryota</taxon>
        <taxon>Metazoa</taxon>
        <taxon>Ecdysozoa</taxon>
        <taxon>Arthropoda</taxon>
        <taxon>Hexapoda</taxon>
        <taxon>Insecta</taxon>
        <taxon>Pterygota</taxon>
        <taxon>Neoptera</taxon>
        <taxon>Endopterygota</taxon>
        <taxon>Coleoptera</taxon>
        <taxon>Polyphaga</taxon>
        <taxon>Cucujiformia</taxon>
        <taxon>Nitidulidae</taxon>
        <taxon>Meligethinae</taxon>
        <taxon>Brassicogethes</taxon>
    </lineage>
</organism>
<keyword evidence="4 10" id="KW-1133">Transmembrane helix</keyword>
<dbReference type="EMBL" id="OV121132">
    <property type="protein sequence ID" value="CAH0545975.1"/>
    <property type="molecule type" value="Genomic_DNA"/>
</dbReference>
<sequence length="313" mass="35994">MSNATDAEFSTIKNFQLYYMPILITTGLIGNSLSIVVFCKTKLKKLSSAYYLTALAISDNVFLCSLFTIWLEIFEVDVYNRDGFCHVFTYANDVAFFLSVWLVAAFTFERFIVVKYPFLGRTLCTRERAKVIILVLVIVSLTFYSTKFFFKCNVYIEVFSNIFFCVDIIVTSLIPVTLVIFLNIFIIKTILTLSGTRKALTQQSNTENCNKNVMRSQNKITKMLLVISTVFLVSAFPNYIFVMYYIYLYQAGLEAHLVSFTLPKWCEIIFYTTFCINFFVYCLSGEDFRSALCGIFKKKGQRKGQETQALQGI</sequence>
<evidence type="ECO:0000256" key="1">
    <source>
        <dbReference type="ARBA" id="ARBA00004141"/>
    </source>
</evidence>
<dbReference type="GO" id="GO:0004930">
    <property type="term" value="F:G protein-coupled receptor activity"/>
    <property type="evidence" value="ECO:0007669"/>
    <property type="project" value="UniProtKB-KW"/>
</dbReference>
<evidence type="ECO:0000256" key="7">
    <source>
        <dbReference type="ARBA" id="ARBA00023170"/>
    </source>
</evidence>
<evidence type="ECO:0000259" key="11">
    <source>
        <dbReference type="PROSITE" id="PS50262"/>
    </source>
</evidence>
<dbReference type="PRINTS" id="PR00237">
    <property type="entry name" value="GPCRRHODOPSN"/>
</dbReference>
<evidence type="ECO:0000256" key="9">
    <source>
        <dbReference type="RuleBase" id="RU000688"/>
    </source>
</evidence>
<name>A0A9P0F8Q3_BRAAE</name>
<keyword evidence="5 9" id="KW-0297">G-protein coupled receptor</keyword>
<accession>A0A9P0F8Q3</accession>